<reference evidence="2 3" key="1">
    <citation type="submission" date="2006-03" db="EMBL/GenBank/DDBJ databases">
        <authorList>
            <person name="Bartlett D.H."/>
            <person name="Valle G."/>
            <person name="Lauro F.M."/>
            <person name="Vezzi A."/>
            <person name="Simonato F."/>
            <person name="Eloe E."/>
            <person name="Vitulo N."/>
            <person name="Stratton T.K."/>
            <person name="D'angelo M."/>
            <person name="Ferriera S."/>
            <person name="Johnson J."/>
            <person name="Kravitz S."/>
            <person name="Beeson K."/>
            <person name="Sutton G."/>
            <person name="Rogers Y."/>
            <person name="Friedman R."/>
            <person name="Frazier M."/>
            <person name="Venter J.C."/>
        </authorList>
    </citation>
    <scope>NUCLEOTIDE SEQUENCE [LARGE SCALE GENOMIC DNA]</scope>
    <source>
        <strain evidence="2 3">3TCK</strain>
    </source>
</reference>
<dbReference type="HOGENOM" id="CLU_069253_0_4_6"/>
<name>Q1YXV5_9GAMM</name>
<comment type="caution">
    <text evidence="2">The sequence shown here is derived from an EMBL/GenBank/DDBJ whole genome shotgun (WGS) entry which is preliminary data.</text>
</comment>
<dbReference type="PANTHER" id="PTHR13887:SF41">
    <property type="entry name" value="THIOREDOXIN SUPERFAMILY PROTEIN"/>
    <property type="match status" value="1"/>
</dbReference>
<dbReference type="CDD" id="cd03024">
    <property type="entry name" value="DsbA_FrnE"/>
    <property type="match status" value="1"/>
</dbReference>
<dbReference type="PANTHER" id="PTHR13887">
    <property type="entry name" value="GLUTATHIONE S-TRANSFERASE KAPPA"/>
    <property type="match status" value="1"/>
</dbReference>
<protein>
    <submittedName>
        <fullName evidence="2">DSBA oxidoreductase</fullName>
    </submittedName>
</protein>
<dbReference type="Gene3D" id="3.40.30.10">
    <property type="entry name" value="Glutaredoxin"/>
    <property type="match status" value="1"/>
</dbReference>
<accession>Q1YXV5</accession>
<dbReference type="AlphaFoldDB" id="Q1YXV5"/>
<evidence type="ECO:0000313" key="2">
    <source>
        <dbReference type="EMBL" id="EAS41142.1"/>
    </source>
</evidence>
<dbReference type="InterPro" id="IPR036249">
    <property type="entry name" value="Thioredoxin-like_sf"/>
</dbReference>
<evidence type="ECO:0000259" key="1">
    <source>
        <dbReference type="Pfam" id="PF01323"/>
    </source>
</evidence>
<dbReference type="InterPro" id="IPR001853">
    <property type="entry name" value="DSBA-like_thioredoxin_dom"/>
</dbReference>
<dbReference type="RefSeq" id="WP_006229431.1">
    <property type="nucleotide sequence ID" value="NZ_CH724134.1"/>
</dbReference>
<dbReference type="EMBL" id="AAPH01000040">
    <property type="protein sequence ID" value="EAS41142.1"/>
    <property type="molecule type" value="Genomic_DNA"/>
</dbReference>
<evidence type="ECO:0000313" key="3">
    <source>
        <dbReference type="Proteomes" id="UP000003789"/>
    </source>
</evidence>
<dbReference type="GO" id="GO:0016491">
    <property type="term" value="F:oxidoreductase activity"/>
    <property type="evidence" value="ECO:0007669"/>
    <property type="project" value="InterPro"/>
</dbReference>
<gene>
    <name evidence="2" type="ORF">P3TCK_07244</name>
</gene>
<feature type="domain" description="DSBA-like thioredoxin" evidence="1">
    <location>
        <begin position="4"/>
        <end position="183"/>
    </location>
</feature>
<dbReference type="Pfam" id="PF01323">
    <property type="entry name" value="DSBA"/>
    <property type="match status" value="1"/>
</dbReference>
<organism evidence="2 3">
    <name type="scientific">Photobacterium profundum 3TCK</name>
    <dbReference type="NCBI Taxonomy" id="314280"/>
    <lineage>
        <taxon>Bacteria</taxon>
        <taxon>Pseudomonadati</taxon>
        <taxon>Pseudomonadota</taxon>
        <taxon>Gammaproteobacteria</taxon>
        <taxon>Vibrionales</taxon>
        <taxon>Vibrionaceae</taxon>
        <taxon>Photobacterium</taxon>
    </lineage>
</organism>
<proteinExistence type="predicted"/>
<dbReference type="SUPFAM" id="SSF52833">
    <property type="entry name" value="Thioredoxin-like"/>
    <property type="match status" value="1"/>
</dbReference>
<sequence length="203" mass="22880">MNILDIYLDFTCPYSYIGYHRIAEAVRLNAIAPQNIQYRAFQLNPNLPEAGIPRTTYRERKFGSMEESRRRDTIVLNIARNEGLKINFDNISLTPNTRRAHRAIKIVEAQKRDSSALYDKIFSAYFTKGQDIGDTQILIKLGAELDITLTEEQLNNKDLDKTINDDIADAHSVGLTGVPFIVNSKDGTHISVTSAVYALMNNA</sequence>
<dbReference type="Proteomes" id="UP000003789">
    <property type="component" value="Unassembled WGS sequence"/>
</dbReference>